<dbReference type="PROSITE" id="PS00149">
    <property type="entry name" value="SULFATASE_2"/>
    <property type="match status" value="1"/>
</dbReference>
<evidence type="ECO:0000256" key="3">
    <source>
        <dbReference type="ARBA" id="ARBA00022801"/>
    </source>
</evidence>
<dbReference type="AlphaFoldDB" id="A0A1T4YGI1"/>
<evidence type="ECO:0000256" key="4">
    <source>
        <dbReference type="ARBA" id="ARBA00022837"/>
    </source>
</evidence>
<evidence type="ECO:0000256" key="2">
    <source>
        <dbReference type="ARBA" id="ARBA00022723"/>
    </source>
</evidence>
<keyword evidence="5" id="KW-0732">Signal</keyword>
<dbReference type="InterPro" id="IPR017850">
    <property type="entry name" value="Alkaline_phosphatase_core_sf"/>
</dbReference>
<feature type="chain" id="PRO_5013318566" evidence="5">
    <location>
        <begin position="21"/>
        <end position="468"/>
    </location>
</feature>
<evidence type="ECO:0000256" key="1">
    <source>
        <dbReference type="ARBA" id="ARBA00008779"/>
    </source>
</evidence>
<organism evidence="7 8">
    <name type="scientific">Prosthecobacter debontii</name>
    <dbReference type="NCBI Taxonomy" id="48467"/>
    <lineage>
        <taxon>Bacteria</taxon>
        <taxon>Pseudomonadati</taxon>
        <taxon>Verrucomicrobiota</taxon>
        <taxon>Verrucomicrobiia</taxon>
        <taxon>Verrucomicrobiales</taxon>
        <taxon>Verrucomicrobiaceae</taxon>
        <taxon>Prosthecobacter</taxon>
    </lineage>
</organism>
<feature type="domain" description="Sulfatase N-terminal" evidence="6">
    <location>
        <begin position="22"/>
        <end position="363"/>
    </location>
</feature>
<accession>A0A1T4YGI1</accession>
<dbReference type="PANTHER" id="PTHR42693">
    <property type="entry name" value="ARYLSULFATASE FAMILY MEMBER"/>
    <property type="match status" value="1"/>
</dbReference>
<keyword evidence="8" id="KW-1185">Reference proteome</keyword>
<keyword evidence="3" id="KW-0378">Hydrolase</keyword>
<gene>
    <name evidence="7" type="ORF">SAMN02745166_03226</name>
</gene>
<dbReference type="GO" id="GO:0046872">
    <property type="term" value="F:metal ion binding"/>
    <property type="evidence" value="ECO:0007669"/>
    <property type="project" value="UniProtKB-KW"/>
</dbReference>
<keyword evidence="2" id="KW-0479">Metal-binding</keyword>
<reference evidence="8" key="1">
    <citation type="submission" date="2017-02" db="EMBL/GenBank/DDBJ databases">
        <authorList>
            <person name="Varghese N."/>
            <person name="Submissions S."/>
        </authorList>
    </citation>
    <scope>NUCLEOTIDE SEQUENCE [LARGE SCALE GENOMIC DNA]</scope>
    <source>
        <strain evidence="8">ATCC 700200</strain>
    </source>
</reference>
<dbReference type="PANTHER" id="PTHR42693:SF33">
    <property type="entry name" value="ARYLSULFATASE"/>
    <property type="match status" value="1"/>
</dbReference>
<feature type="signal peptide" evidence="5">
    <location>
        <begin position="1"/>
        <end position="20"/>
    </location>
</feature>
<protein>
    <submittedName>
        <fullName evidence="7">Arylsulfatase A</fullName>
    </submittedName>
</protein>
<sequence length="468" mass="52267">MRLRWGRSLSLLFLVSTLHAAPDILFIVTDDQRPDTLHALGNETIHTPNLDRLAAHGTAFTRAYAGYPICHVSRAEMLTGCTPFRACQQYPSGVINPALKTMAQTFREAGYHTWYSGKWHNDGHPKQRGYTGTRGLYTSGGAMGLPEPTVDERGHPRTGYRGWTFKDEEGKPELDKGVGLDPDNSRHIAEGALQAIHDTPSGESMFLHVNFAFPHDPRQWPTDETHRYDPAKLNLPRNFAPVHPFDHGNLQGRDELLLPTPRDAEAVKRELAIYYAMISDVDAQIGRIMGALQEVGRKDLIVVFTSDQGLALGSHGLLGKQNQYEHSIRSPLVISGPGLPEGQRSEALVALRDLFPTLCELTSIPIPATVQGLSLVPLLKKEVSQVHKFVTGAFTNTQRMICDGRWKFISYPQAKRKQLFDLDADPDEMHDLSEQSEHQERITSLEKTLQNWLREQGDPLLVSPGAKR</sequence>
<comment type="similarity">
    <text evidence="1">Belongs to the sulfatase family.</text>
</comment>
<dbReference type="InterPro" id="IPR050738">
    <property type="entry name" value="Sulfatase"/>
</dbReference>
<evidence type="ECO:0000313" key="7">
    <source>
        <dbReference type="EMBL" id="SKB00803.1"/>
    </source>
</evidence>
<proteinExistence type="inferred from homology"/>
<name>A0A1T4YGI1_9BACT</name>
<dbReference type="InterPro" id="IPR024607">
    <property type="entry name" value="Sulfatase_CS"/>
</dbReference>
<keyword evidence="4" id="KW-0106">Calcium</keyword>
<dbReference type="InterPro" id="IPR000917">
    <property type="entry name" value="Sulfatase_N"/>
</dbReference>
<evidence type="ECO:0000259" key="6">
    <source>
        <dbReference type="Pfam" id="PF00884"/>
    </source>
</evidence>
<dbReference type="RefSeq" id="WP_078814414.1">
    <property type="nucleotide sequence ID" value="NZ_FUYE01000011.1"/>
</dbReference>
<dbReference type="STRING" id="48467.SAMN02745166_03226"/>
<evidence type="ECO:0000313" key="8">
    <source>
        <dbReference type="Proteomes" id="UP000190774"/>
    </source>
</evidence>
<dbReference type="Gene3D" id="3.40.720.10">
    <property type="entry name" value="Alkaline Phosphatase, subunit A"/>
    <property type="match status" value="1"/>
</dbReference>
<dbReference type="OrthoDB" id="279611at2"/>
<dbReference type="EMBL" id="FUYE01000011">
    <property type="protein sequence ID" value="SKB00803.1"/>
    <property type="molecule type" value="Genomic_DNA"/>
</dbReference>
<dbReference type="Proteomes" id="UP000190774">
    <property type="component" value="Unassembled WGS sequence"/>
</dbReference>
<dbReference type="Pfam" id="PF00884">
    <property type="entry name" value="Sulfatase"/>
    <property type="match status" value="1"/>
</dbReference>
<dbReference type="SUPFAM" id="SSF53649">
    <property type="entry name" value="Alkaline phosphatase-like"/>
    <property type="match status" value="1"/>
</dbReference>
<dbReference type="GO" id="GO:0004065">
    <property type="term" value="F:arylsulfatase activity"/>
    <property type="evidence" value="ECO:0007669"/>
    <property type="project" value="TreeGrafter"/>
</dbReference>
<evidence type="ECO:0000256" key="5">
    <source>
        <dbReference type="SAM" id="SignalP"/>
    </source>
</evidence>